<keyword evidence="4" id="KW-0067">ATP-binding</keyword>
<proteinExistence type="inferred from homology"/>
<dbReference type="Proteomes" id="UP000603453">
    <property type="component" value="Unassembled WGS sequence"/>
</dbReference>
<dbReference type="GO" id="GO:0005886">
    <property type="term" value="C:plasma membrane"/>
    <property type="evidence" value="ECO:0007669"/>
    <property type="project" value="TreeGrafter"/>
</dbReference>
<evidence type="ECO:0000256" key="2">
    <source>
        <dbReference type="ARBA" id="ARBA00022598"/>
    </source>
</evidence>
<dbReference type="GO" id="GO:0005783">
    <property type="term" value="C:endoplasmic reticulum"/>
    <property type="evidence" value="ECO:0007669"/>
    <property type="project" value="TreeGrafter"/>
</dbReference>
<dbReference type="PANTHER" id="PTHR43272:SF83">
    <property type="entry name" value="ACYL-COA SYNTHETASE LONG-CHAIN, ISOFORM J"/>
    <property type="match status" value="1"/>
</dbReference>
<evidence type="ECO:0000256" key="5">
    <source>
        <dbReference type="ARBA" id="ARBA00036813"/>
    </source>
</evidence>
<protein>
    <recommendedName>
        <fullName evidence="6">AMP-dependent synthetase/ligase domain-containing protein</fullName>
    </recommendedName>
</protein>
<dbReference type="PROSITE" id="PS00455">
    <property type="entry name" value="AMP_BINDING"/>
    <property type="match status" value="1"/>
</dbReference>
<dbReference type="InterPro" id="IPR020845">
    <property type="entry name" value="AMP-binding_CS"/>
</dbReference>
<evidence type="ECO:0000256" key="1">
    <source>
        <dbReference type="ARBA" id="ARBA00006432"/>
    </source>
</evidence>
<dbReference type="EMBL" id="JAEPRD010000081">
    <property type="protein sequence ID" value="KAG2200601.1"/>
    <property type="molecule type" value="Genomic_DNA"/>
</dbReference>
<dbReference type="OrthoDB" id="1700726at2759"/>
<evidence type="ECO:0000259" key="6">
    <source>
        <dbReference type="Pfam" id="PF00501"/>
    </source>
</evidence>
<comment type="similarity">
    <text evidence="1">Belongs to the ATP-dependent AMP-binding enzyme family.</text>
</comment>
<dbReference type="PANTHER" id="PTHR43272">
    <property type="entry name" value="LONG-CHAIN-FATTY-ACID--COA LIGASE"/>
    <property type="match status" value="1"/>
</dbReference>
<dbReference type="GO" id="GO:0004467">
    <property type="term" value="F:long-chain fatty acid-CoA ligase activity"/>
    <property type="evidence" value="ECO:0007669"/>
    <property type="project" value="UniProtKB-EC"/>
</dbReference>
<comment type="caution">
    <text evidence="7">The sequence shown here is derived from an EMBL/GenBank/DDBJ whole genome shotgun (WGS) entry which is preliminary data.</text>
</comment>
<comment type="catalytic activity">
    <reaction evidence="5">
        <text>a long-chain fatty acid + ATP + CoA = a long-chain fatty acyl-CoA + AMP + diphosphate</text>
        <dbReference type="Rhea" id="RHEA:15421"/>
        <dbReference type="ChEBI" id="CHEBI:30616"/>
        <dbReference type="ChEBI" id="CHEBI:33019"/>
        <dbReference type="ChEBI" id="CHEBI:57287"/>
        <dbReference type="ChEBI" id="CHEBI:57560"/>
        <dbReference type="ChEBI" id="CHEBI:83139"/>
        <dbReference type="ChEBI" id="CHEBI:456215"/>
        <dbReference type="EC" id="6.2.1.3"/>
    </reaction>
</comment>
<feature type="domain" description="AMP-dependent synthetase/ligase" evidence="6">
    <location>
        <begin position="125"/>
        <end position="488"/>
    </location>
</feature>
<dbReference type="InterPro" id="IPR042099">
    <property type="entry name" value="ANL_N_sf"/>
</dbReference>
<dbReference type="AlphaFoldDB" id="A0A8H7UVX3"/>
<evidence type="ECO:0000313" key="8">
    <source>
        <dbReference type="Proteomes" id="UP000603453"/>
    </source>
</evidence>
<dbReference type="InterPro" id="IPR000873">
    <property type="entry name" value="AMP-dep_synth/lig_dom"/>
</dbReference>
<dbReference type="GO" id="GO:0005811">
    <property type="term" value="C:lipid droplet"/>
    <property type="evidence" value="ECO:0007669"/>
    <property type="project" value="TreeGrafter"/>
</dbReference>
<dbReference type="Pfam" id="PF00501">
    <property type="entry name" value="AMP-binding"/>
    <property type="match status" value="1"/>
</dbReference>
<organism evidence="7 8">
    <name type="scientific">Mucor saturninus</name>
    <dbReference type="NCBI Taxonomy" id="64648"/>
    <lineage>
        <taxon>Eukaryota</taxon>
        <taxon>Fungi</taxon>
        <taxon>Fungi incertae sedis</taxon>
        <taxon>Mucoromycota</taxon>
        <taxon>Mucoromycotina</taxon>
        <taxon>Mucoromycetes</taxon>
        <taxon>Mucorales</taxon>
        <taxon>Mucorineae</taxon>
        <taxon>Mucoraceae</taxon>
        <taxon>Mucor</taxon>
    </lineage>
</organism>
<dbReference type="GO" id="GO:0035336">
    <property type="term" value="P:long-chain fatty-acyl-CoA metabolic process"/>
    <property type="evidence" value="ECO:0007669"/>
    <property type="project" value="TreeGrafter"/>
</dbReference>
<keyword evidence="8" id="KW-1185">Reference proteome</keyword>
<gene>
    <name evidence="7" type="ORF">INT47_007345</name>
</gene>
<evidence type="ECO:0000256" key="3">
    <source>
        <dbReference type="ARBA" id="ARBA00022741"/>
    </source>
</evidence>
<reference evidence="7" key="1">
    <citation type="submission" date="2020-12" db="EMBL/GenBank/DDBJ databases">
        <title>Metabolic potential, ecology and presence of endohyphal bacteria is reflected in genomic diversity of Mucoromycotina.</title>
        <authorList>
            <person name="Muszewska A."/>
            <person name="Okrasinska A."/>
            <person name="Steczkiewicz K."/>
            <person name="Drgas O."/>
            <person name="Orlowska M."/>
            <person name="Perlinska-Lenart U."/>
            <person name="Aleksandrzak-Piekarczyk T."/>
            <person name="Szatraj K."/>
            <person name="Zielenkiewicz U."/>
            <person name="Pilsyk S."/>
            <person name="Malc E."/>
            <person name="Mieczkowski P."/>
            <person name="Kruszewska J.S."/>
            <person name="Biernat P."/>
            <person name="Pawlowska J."/>
        </authorList>
    </citation>
    <scope>NUCLEOTIDE SEQUENCE</scope>
    <source>
        <strain evidence="7">WA0000017839</strain>
    </source>
</reference>
<dbReference type="GO" id="GO:0005524">
    <property type="term" value="F:ATP binding"/>
    <property type="evidence" value="ECO:0007669"/>
    <property type="project" value="UniProtKB-KW"/>
</dbReference>
<dbReference type="SUPFAM" id="SSF56801">
    <property type="entry name" value="Acetyl-CoA synthetase-like"/>
    <property type="match status" value="1"/>
</dbReference>
<dbReference type="Gene3D" id="3.40.50.12780">
    <property type="entry name" value="N-terminal domain of ligase-like"/>
    <property type="match status" value="1"/>
</dbReference>
<accession>A0A8H7UVX3</accession>
<name>A0A8H7UVX3_9FUNG</name>
<sequence>MKIFSVEVGPEQTNGGRIHRNPLAKDGLLRTPAPNVHTLYDVLQISAKKYSTNNAFGYRTLERMVEEEKEVVKIIDGVETKQTKKWNYFQLSGYNYPLTLAQVSDIWDLKVMQKLKYLLPLSNMYWLLTAHGLFTQNMTIVTAYDTLGEEGLLHSMNETEVEAIFTSAELLPTVEKVAKKCSKLILVVYNGEAKQEHLDKFSLLNIEVLSIQQVTQLGKEHPVEARAPEPEDLCCIMYTSGSTGNPKGVLLSHKNVVAAIASVNGLLQPNIGSNESMMAYLPLAHIFEFVVENACLFWGATLGYASVRTLTDASVRNCKGDIKEFRPTLMTGVPAVWESIRKGILAKLESSSPNAQAIFSKAFATKFWFHEKGLPTPLLDRLVFNKIKEQLGGRLKMAISGGAPLSVETQKFLSVTICPILIGYGMTESCTSCTIMTPELFGYGHAGPVSPACEVRLVDVPEANYFSSNETPQGEIWVRGATVTKGYWKREDLTSELLAEGGWLQTGDIGEWKENGALAVIDRKKNLVKLSNGEYIALEKLESIYKSCVLVGNICIYADSLLPRAVALVVPAEKAIYALAAEKGVTEKDWVLLCGDTTVKKAVLAALLKQGKSAGLKPAEMLFDVYLCSEEWTSENGLLTAAQKMKRHDIVKRFKHDLDYMNEHQSA</sequence>
<keyword evidence="3" id="KW-0547">Nucleotide-binding</keyword>
<evidence type="ECO:0000256" key="4">
    <source>
        <dbReference type="ARBA" id="ARBA00022840"/>
    </source>
</evidence>
<keyword evidence="2" id="KW-0436">Ligase</keyword>
<evidence type="ECO:0000313" key="7">
    <source>
        <dbReference type="EMBL" id="KAG2200601.1"/>
    </source>
</evidence>